<dbReference type="EMBL" id="KY775141">
    <property type="protein sequence ID" value="ATA58214.1"/>
    <property type="molecule type" value="Genomic_DNA"/>
</dbReference>
<dbReference type="AlphaFoldDB" id="A0A343K004"/>
<accession>A0A343K004</accession>
<protein>
    <submittedName>
        <fullName evidence="2">Putative phosphoglycerate mutase family protein</fullName>
    </submittedName>
</protein>
<feature type="compositionally biased region" description="Basic residues" evidence="1">
    <location>
        <begin position="98"/>
        <end position="107"/>
    </location>
</feature>
<feature type="compositionally biased region" description="Polar residues" evidence="1">
    <location>
        <begin position="18"/>
        <end position="29"/>
    </location>
</feature>
<feature type="compositionally biased region" description="Low complexity" evidence="1">
    <location>
        <begin position="44"/>
        <end position="59"/>
    </location>
</feature>
<proteinExistence type="predicted"/>
<reference evidence="2" key="1">
    <citation type="submission" date="2017-03" db="EMBL/GenBank/DDBJ databases">
        <title>Genomic insights into the mating strategies of species of the Botryosphaeriales.</title>
        <authorList>
            <person name="Nagel J.H."/>
        </authorList>
    </citation>
    <scope>NUCLEOTIDE SEQUENCE</scope>
    <source>
        <strain evidence="2">CMW9076</strain>
    </source>
</reference>
<organism evidence="2">
    <name type="scientific">Neofusicoccum luteum</name>
    <dbReference type="NCBI Taxonomy" id="120395"/>
    <lineage>
        <taxon>Eukaryota</taxon>
        <taxon>Fungi</taxon>
        <taxon>Dikarya</taxon>
        <taxon>Ascomycota</taxon>
        <taxon>Pezizomycotina</taxon>
        <taxon>Dothideomycetes</taxon>
        <taxon>Dothideomycetes incertae sedis</taxon>
        <taxon>Botryosphaeriales</taxon>
        <taxon>Botryosphaeriaceae</taxon>
        <taxon>Neofusicoccum</taxon>
    </lineage>
</organism>
<feature type="compositionally biased region" description="Low complexity" evidence="1">
    <location>
        <begin position="70"/>
        <end position="80"/>
    </location>
</feature>
<name>A0A343K004_9PEZI</name>
<evidence type="ECO:0000256" key="1">
    <source>
        <dbReference type="SAM" id="MobiDB-lite"/>
    </source>
</evidence>
<sequence length="203" mass="21873">MNHAHVQPDPGCRITPASPLSSPHPSNAPSGPPCSPSRNRNRNLAPLALPEPQEPSSLPCDVGSDRGRAGARVRGPADAGLRSRGRGVERQDGAVGARGRRGGRAVPRRAGPAAGSDGGRGRGCRPWRAAARLDGELGRFRPVRWSYTFDPDGGEQASLVETEESLERRRGVRLTKEDQLELKKRAEKEWDALGYQLLSKDIP</sequence>
<feature type="region of interest" description="Disordered" evidence="1">
    <location>
        <begin position="1"/>
        <end position="125"/>
    </location>
</feature>
<evidence type="ECO:0000313" key="2">
    <source>
        <dbReference type="EMBL" id="ATA58214.1"/>
    </source>
</evidence>